<dbReference type="Proteomes" id="UP000053557">
    <property type="component" value="Unassembled WGS sequence"/>
</dbReference>
<evidence type="ECO:0000259" key="1">
    <source>
        <dbReference type="Pfam" id="PF13649"/>
    </source>
</evidence>
<dbReference type="CDD" id="cd02440">
    <property type="entry name" value="AdoMet_MTases"/>
    <property type="match status" value="1"/>
</dbReference>
<reference evidence="2 3" key="1">
    <citation type="submission" date="2015-12" db="EMBL/GenBank/DDBJ databases">
        <title>Draft genome sequence of Acidibacillus ferrooxidans ITV001, isolated from a chalcopyrite acid mine drainage site in Brazil.</title>
        <authorList>
            <person name="Dall'Agnol H."/>
            <person name="Nancucheo I."/>
            <person name="Johnson B."/>
            <person name="Oliveira R."/>
            <person name="Leite L."/>
            <person name="Pylro V."/>
            <person name="Nunes G.L."/>
            <person name="Tzotzos G."/>
            <person name="Fernandes G.R."/>
            <person name="Dutra J."/>
            <person name="Orellana S.C."/>
            <person name="Oliveira G."/>
        </authorList>
    </citation>
    <scope>NUCLEOTIDE SEQUENCE [LARGE SCALE GENOMIC DNA]</scope>
    <source>
        <strain evidence="3">ITV01</strain>
    </source>
</reference>
<dbReference type="GO" id="GO:0008168">
    <property type="term" value="F:methyltransferase activity"/>
    <property type="evidence" value="ECO:0007669"/>
    <property type="project" value="UniProtKB-KW"/>
</dbReference>
<dbReference type="RefSeq" id="WP_067717711.1">
    <property type="nucleotide sequence ID" value="NZ_LPVJ01000053.1"/>
</dbReference>
<comment type="caution">
    <text evidence="2">The sequence shown here is derived from an EMBL/GenBank/DDBJ whole genome shotgun (WGS) entry which is preliminary data.</text>
</comment>
<protein>
    <submittedName>
        <fullName evidence="2">6-O-methylguanine DNA methyltransferase</fullName>
    </submittedName>
</protein>
<keyword evidence="2" id="KW-0808">Transferase</keyword>
<dbReference type="InterPro" id="IPR029063">
    <property type="entry name" value="SAM-dependent_MTases_sf"/>
</dbReference>
<dbReference type="SUPFAM" id="SSF53335">
    <property type="entry name" value="S-adenosyl-L-methionine-dependent methyltransferases"/>
    <property type="match status" value="1"/>
</dbReference>
<dbReference type="AlphaFoldDB" id="A0A101XPP9"/>
<name>A0A101XPP9_9BACL</name>
<organism evidence="2 3">
    <name type="scientific">Ferroacidibacillus organovorans</name>
    <dbReference type="NCBI Taxonomy" id="1765683"/>
    <lineage>
        <taxon>Bacteria</taxon>
        <taxon>Bacillati</taxon>
        <taxon>Bacillota</taxon>
        <taxon>Bacilli</taxon>
        <taxon>Bacillales</taxon>
        <taxon>Alicyclobacillaceae</taxon>
        <taxon>Ferroacidibacillus</taxon>
    </lineage>
</organism>
<keyword evidence="3" id="KW-1185">Reference proteome</keyword>
<sequence>MLMDHSLLNEQQTHWEQSFAKNSEMFGEQPSLAALRATEILKARGGKDILELGAGQGRDTLHFARNGVHVHVLEYTREGVEHIEKKAEEYGLNDMITVTQHDVREPFPLPENSLDGCYSHMLYCMALTSEELVKLNHHVHNVIRPGAYNLYTVRHKGDVHYGKGIHRGEDLYEMGGFIVHFFDRVKVENLTDGYRLVDVHEFEEGGLPRRLYQVTLEKLA</sequence>
<evidence type="ECO:0000313" key="3">
    <source>
        <dbReference type="Proteomes" id="UP000053557"/>
    </source>
</evidence>
<evidence type="ECO:0000313" key="2">
    <source>
        <dbReference type="EMBL" id="KUO95327.1"/>
    </source>
</evidence>
<dbReference type="OrthoDB" id="2373418at2"/>
<dbReference type="GO" id="GO:0032259">
    <property type="term" value="P:methylation"/>
    <property type="evidence" value="ECO:0007669"/>
    <property type="project" value="UniProtKB-KW"/>
</dbReference>
<dbReference type="EMBL" id="LPVJ01000053">
    <property type="protein sequence ID" value="KUO95327.1"/>
    <property type="molecule type" value="Genomic_DNA"/>
</dbReference>
<dbReference type="Gene3D" id="3.40.50.150">
    <property type="entry name" value="Vaccinia Virus protein VP39"/>
    <property type="match status" value="1"/>
</dbReference>
<dbReference type="InterPro" id="IPR041698">
    <property type="entry name" value="Methyltransf_25"/>
</dbReference>
<proteinExistence type="predicted"/>
<accession>A0A101XPP9</accession>
<keyword evidence="2" id="KW-0489">Methyltransferase</keyword>
<dbReference type="Pfam" id="PF13649">
    <property type="entry name" value="Methyltransf_25"/>
    <property type="match status" value="1"/>
</dbReference>
<feature type="domain" description="Methyltransferase" evidence="1">
    <location>
        <begin position="49"/>
        <end position="146"/>
    </location>
</feature>
<gene>
    <name evidence="2" type="ORF">ATW55_04390</name>
</gene>